<dbReference type="SUPFAM" id="SSF56281">
    <property type="entry name" value="Metallo-hydrolase/oxidoreductase"/>
    <property type="match status" value="1"/>
</dbReference>
<reference evidence="10" key="2">
    <citation type="submission" date="2017-09" db="EMBL/GenBank/DDBJ databases">
        <title>FDA dAtabase for Regulatory Grade micrObial Sequences (FDA-ARGOS): Supporting development and validation of Infectious Disease Dx tests.</title>
        <authorList>
            <person name="Minogue T."/>
            <person name="Wolcott M."/>
            <person name="Wasieloski L."/>
            <person name="Aguilar W."/>
            <person name="Moore D."/>
            <person name="Tallon L."/>
            <person name="Sadzewicz L."/>
            <person name="Ott S."/>
            <person name="Zhao X."/>
            <person name="Nagaraj S."/>
            <person name="Vavikolanu K."/>
            <person name="Aluvathingal J."/>
            <person name="Nadendla S."/>
            <person name="Sichtig H."/>
        </authorList>
    </citation>
    <scope>NUCLEOTIDE SEQUENCE [LARGE SCALE GENOMIC DNA]</scope>
    <source>
        <strain evidence="10">FDAARGOS_387</strain>
    </source>
</reference>
<dbReference type="InterPro" id="IPR036866">
    <property type="entry name" value="RibonucZ/Hydroxyglut_hydro"/>
</dbReference>
<feature type="domain" description="Metallo-beta-lactamase" evidence="7">
    <location>
        <begin position="518"/>
        <end position="698"/>
    </location>
</feature>
<comment type="subcellular location">
    <subcellularLocation>
        <location evidence="1">Cell membrane</location>
        <topology evidence="1">Multi-pass membrane protein</topology>
    </subcellularLocation>
</comment>
<keyword evidence="4 6" id="KW-1133">Transmembrane helix</keyword>
<dbReference type="InterPro" id="IPR004797">
    <property type="entry name" value="Competence_ComEC/Rec2"/>
</dbReference>
<dbReference type="AlphaFoldDB" id="A0A2C6CXF8"/>
<feature type="transmembrane region" description="Helical" evidence="6">
    <location>
        <begin position="341"/>
        <end position="363"/>
    </location>
</feature>
<keyword evidence="10" id="KW-1185">Reference proteome</keyword>
<dbReference type="InterPro" id="IPR035681">
    <property type="entry name" value="ComA-like_MBL"/>
</dbReference>
<dbReference type="CDD" id="cd07731">
    <property type="entry name" value="ComA-like_MBL-fold"/>
    <property type="match status" value="1"/>
</dbReference>
<dbReference type="NCBIfam" id="TIGR00361">
    <property type="entry name" value="ComEC_Rec2"/>
    <property type="match status" value="1"/>
</dbReference>
<dbReference type="Proteomes" id="UP000373449">
    <property type="component" value="Unassembled WGS sequence"/>
</dbReference>
<keyword evidence="5 6" id="KW-0472">Membrane</keyword>
<reference evidence="8" key="1">
    <citation type="submission" date="2017-09" db="EMBL/GenBank/DDBJ databases">
        <title>FDA dAtabase for Regulatory Grade micrObial Sequences (FDA-ARGOS): Supporting development and validation of Infectious Disease Dx tests.</title>
        <authorList>
            <person name="Minogue T."/>
            <person name="Wolcott M."/>
            <person name="Wasieloski L."/>
            <person name="Aguilar W."/>
            <person name="Moore D."/>
            <person name="Tallon L.J."/>
            <person name="Sadzewicz L."/>
            <person name="Ott S."/>
            <person name="Zhao X."/>
            <person name="Nagaraj S."/>
            <person name="Vavikolanu K."/>
            <person name="Aluvathingal J."/>
            <person name="Nadendla S."/>
            <person name="Sichtig H."/>
        </authorList>
    </citation>
    <scope>NUCLEOTIDE SEQUENCE</scope>
    <source>
        <strain evidence="8">FDAARGOS_387</strain>
    </source>
</reference>
<feature type="transmembrane region" description="Helical" evidence="6">
    <location>
        <begin position="457"/>
        <end position="478"/>
    </location>
</feature>
<dbReference type="GO" id="GO:0005886">
    <property type="term" value="C:plasma membrane"/>
    <property type="evidence" value="ECO:0007669"/>
    <property type="project" value="UniProtKB-SubCell"/>
</dbReference>
<feature type="transmembrane region" description="Helical" evidence="6">
    <location>
        <begin position="51"/>
        <end position="72"/>
    </location>
</feature>
<evidence type="ECO:0000313" key="9">
    <source>
        <dbReference type="EMBL" id="VFS51699.1"/>
    </source>
</evidence>
<feature type="transmembrane region" description="Helical" evidence="6">
    <location>
        <begin position="317"/>
        <end position="335"/>
    </location>
</feature>
<accession>A0A2C6CXF8</accession>
<dbReference type="Pfam" id="PF00753">
    <property type="entry name" value="Lactamase_B"/>
    <property type="match status" value="1"/>
</dbReference>
<dbReference type="STRING" id="1111728.GCA_000427805_03858"/>
<evidence type="ECO:0000256" key="2">
    <source>
        <dbReference type="ARBA" id="ARBA00022475"/>
    </source>
</evidence>
<dbReference type="Pfam" id="PF13567">
    <property type="entry name" value="DUF4131"/>
    <property type="match status" value="1"/>
</dbReference>
<feature type="transmembrane region" description="Helical" evidence="6">
    <location>
        <begin position="12"/>
        <end position="45"/>
    </location>
</feature>
<organism evidence="8 10">
    <name type="scientific">Budvicia aquatica</name>
    <dbReference type="NCBI Taxonomy" id="82979"/>
    <lineage>
        <taxon>Bacteria</taxon>
        <taxon>Pseudomonadati</taxon>
        <taxon>Pseudomonadota</taxon>
        <taxon>Gammaproteobacteria</taxon>
        <taxon>Enterobacterales</taxon>
        <taxon>Budviciaceae</taxon>
        <taxon>Budvicia</taxon>
    </lineage>
</organism>
<reference evidence="9 11" key="3">
    <citation type="submission" date="2019-03" db="EMBL/GenBank/DDBJ databases">
        <authorList>
            <consortium name="Pathogen Informatics"/>
        </authorList>
    </citation>
    <scope>NUCLEOTIDE SEQUENCE [LARGE SCALE GENOMIC DNA]</scope>
    <source>
        <strain evidence="9 11">NCTC12282</strain>
    </source>
</reference>
<dbReference type="NCBIfam" id="TIGR00360">
    <property type="entry name" value="ComEC_N-term"/>
    <property type="match status" value="1"/>
</dbReference>
<proteinExistence type="predicted"/>
<evidence type="ECO:0000256" key="3">
    <source>
        <dbReference type="ARBA" id="ARBA00022692"/>
    </source>
</evidence>
<feature type="transmembrane region" description="Helical" evidence="6">
    <location>
        <begin position="402"/>
        <end position="425"/>
    </location>
</feature>
<sequence length="759" mass="86409">MNSAFSVDHIAAAIIVGILPLLFIPVLPSMVLWGCLAGTAILLAIAKYYHAKLIALILLSFLWGSYCAERLYQQIDHYSDKKLTVSGQVISSGIGSEQFPKIVFRVLEVDDRKLSFLERIDIPLYFNTSTRDISNQMAAGQTWRLNVLFRVVHSQLNQGGYDKQRRAIANHQLFIGYVKKAELLDSSVDIRQKLIRRVYSATTHLKSQGILLALAFGERGLMTAEHRKLFLQTGTAHLMAISGLHISLAALVGWTTARMIQFTFPVRYIGLNFPQVISWGTAALYVWLSGANPPALRAFMALTIWMILRWRGTNWTAWQVWLRIIAMLLLFDPMMILSDSLWLSCGAVAGLIFWFQWVPLPAYMHKRRWIIIQWAYLQLAMMILLVPMQVIIFHGLSWTALLSNLIAVPLVSFITVPAILFGLILSGFSSLSSILWWGADQSLLFVLSLLNKFQDGWVMLTYHIIAISFLGWFVVIYWRMSLWQSTRFIPWILLAVIFFPAWNQSSILWRVDMLDIGHGLAIVIRRGDQAILYDTGNRWQGSSAALREIIPFLRWHGLTLEGIIISHDDLDHIGGVEDILIAYPNVWLRSPTTAKGLSCLQGDSWQWQGLTFSVLWPIKSKKRAYNADSCVIRVDDGQHSILLTGDLERAQELALVRTLGSELTSDILQTPHHGSNTSSTATFLQAVRPDVALTSVARFNRWRLPSEKVKKRYDDAEIKWISTAKSGQVSAMFYKDYYEILGFREQLMPRWYHQWFGSL</sequence>
<dbReference type="PANTHER" id="PTHR30619">
    <property type="entry name" value="DNA INTERNALIZATION/COMPETENCE PROTEIN COMEC/REC2"/>
    <property type="match status" value="1"/>
</dbReference>
<dbReference type="Gene3D" id="3.60.15.10">
    <property type="entry name" value="Ribonuclease Z/Hydroxyacylglutathione hydrolase-like"/>
    <property type="match status" value="1"/>
</dbReference>
<feature type="transmembrane region" description="Helical" evidence="6">
    <location>
        <begin position="236"/>
        <end position="257"/>
    </location>
</feature>
<dbReference type="EMBL" id="PDDX01000001">
    <property type="protein sequence ID" value="PHI31369.1"/>
    <property type="molecule type" value="Genomic_DNA"/>
</dbReference>
<dbReference type="PANTHER" id="PTHR30619:SF1">
    <property type="entry name" value="RECOMBINATION PROTEIN 2"/>
    <property type="match status" value="1"/>
</dbReference>
<dbReference type="InterPro" id="IPR052159">
    <property type="entry name" value="Competence_DNA_uptake"/>
</dbReference>
<dbReference type="EMBL" id="CAADJA010000002">
    <property type="protein sequence ID" value="VFS51699.1"/>
    <property type="molecule type" value="Genomic_DNA"/>
</dbReference>
<feature type="transmembrane region" description="Helical" evidence="6">
    <location>
        <begin position="269"/>
        <end position="288"/>
    </location>
</feature>
<dbReference type="InterPro" id="IPR025405">
    <property type="entry name" value="DUF4131"/>
</dbReference>
<dbReference type="InterPro" id="IPR001279">
    <property type="entry name" value="Metallo-B-lactamas"/>
</dbReference>
<feature type="transmembrane region" description="Helical" evidence="6">
    <location>
        <begin position="375"/>
        <end position="396"/>
    </location>
</feature>
<gene>
    <name evidence="8" type="ORF">CRN84_19500</name>
    <name evidence="9" type="ORF">NCTC12282_05348</name>
</gene>
<evidence type="ECO:0000313" key="8">
    <source>
        <dbReference type="EMBL" id="PHI31369.1"/>
    </source>
</evidence>
<keyword evidence="2" id="KW-1003">Cell membrane</keyword>
<evidence type="ECO:0000313" key="10">
    <source>
        <dbReference type="Proteomes" id="UP000224974"/>
    </source>
</evidence>
<protein>
    <submittedName>
        <fullName evidence="9">ComEC family competence protein</fullName>
    </submittedName>
    <submittedName>
        <fullName evidence="8">DNA internalization-related competence protein ComEC/Rec2</fullName>
    </submittedName>
</protein>
<dbReference type="RefSeq" id="WP_029093524.1">
    <property type="nucleotide sequence ID" value="NZ_CAADJA010000002.1"/>
</dbReference>
<dbReference type="OrthoDB" id="9761531at2"/>
<dbReference type="Proteomes" id="UP000224974">
    <property type="component" value="Unassembled WGS sequence"/>
</dbReference>
<evidence type="ECO:0000256" key="5">
    <source>
        <dbReference type="ARBA" id="ARBA00023136"/>
    </source>
</evidence>
<evidence type="ECO:0000256" key="1">
    <source>
        <dbReference type="ARBA" id="ARBA00004651"/>
    </source>
</evidence>
<evidence type="ECO:0000259" key="7">
    <source>
        <dbReference type="SMART" id="SM00849"/>
    </source>
</evidence>
<evidence type="ECO:0000313" key="11">
    <source>
        <dbReference type="Proteomes" id="UP000373449"/>
    </source>
</evidence>
<dbReference type="InterPro" id="IPR004477">
    <property type="entry name" value="ComEC_N"/>
</dbReference>
<keyword evidence="3 6" id="KW-0812">Transmembrane</keyword>
<name>A0A2C6CXF8_9GAMM</name>
<dbReference type="Pfam" id="PF03772">
    <property type="entry name" value="Competence"/>
    <property type="match status" value="1"/>
</dbReference>
<evidence type="ECO:0000256" key="4">
    <source>
        <dbReference type="ARBA" id="ARBA00022989"/>
    </source>
</evidence>
<dbReference type="GO" id="GO:0030420">
    <property type="term" value="P:establishment of competence for transformation"/>
    <property type="evidence" value="ECO:0007669"/>
    <property type="project" value="InterPro"/>
</dbReference>
<evidence type="ECO:0000256" key="6">
    <source>
        <dbReference type="SAM" id="Phobius"/>
    </source>
</evidence>
<dbReference type="SMART" id="SM00849">
    <property type="entry name" value="Lactamase_B"/>
    <property type="match status" value="1"/>
</dbReference>